<feature type="domain" description="Glycosyltransferase subfamily 4-like N-terminal" evidence="2">
    <location>
        <begin position="12"/>
        <end position="162"/>
    </location>
</feature>
<evidence type="ECO:0000313" key="4">
    <source>
        <dbReference type="Proteomes" id="UP000600588"/>
    </source>
</evidence>
<dbReference type="Pfam" id="PF13439">
    <property type="entry name" value="Glyco_transf_4"/>
    <property type="match status" value="1"/>
</dbReference>
<dbReference type="SUPFAM" id="SSF53756">
    <property type="entry name" value="UDP-Glycosyltransferase/glycogen phosphorylase"/>
    <property type="match status" value="1"/>
</dbReference>
<evidence type="ECO:0000259" key="1">
    <source>
        <dbReference type="Pfam" id="PF00534"/>
    </source>
</evidence>
<protein>
    <submittedName>
        <fullName evidence="3">Glycosyltransferase family 4 protein</fullName>
    </submittedName>
</protein>
<evidence type="ECO:0000259" key="2">
    <source>
        <dbReference type="Pfam" id="PF13439"/>
    </source>
</evidence>
<reference evidence="3 4" key="1">
    <citation type="submission" date="2020-09" db="EMBL/GenBank/DDBJ databases">
        <title>TT11 complete genome.</title>
        <authorList>
            <person name="Wu Z."/>
        </authorList>
    </citation>
    <scope>NUCLEOTIDE SEQUENCE [LARGE SCALE GENOMIC DNA]</scope>
    <source>
        <strain evidence="3 4">TT11</strain>
    </source>
</reference>
<dbReference type="GO" id="GO:0016757">
    <property type="term" value="F:glycosyltransferase activity"/>
    <property type="evidence" value="ECO:0007669"/>
    <property type="project" value="InterPro"/>
</dbReference>
<dbReference type="AlphaFoldDB" id="A0A8J6QBR3"/>
<organism evidence="3 4">
    <name type="scientific">Aestuariibaculum sediminum</name>
    <dbReference type="NCBI Taxonomy" id="2770637"/>
    <lineage>
        <taxon>Bacteria</taxon>
        <taxon>Pseudomonadati</taxon>
        <taxon>Bacteroidota</taxon>
        <taxon>Flavobacteriia</taxon>
        <taxon>Flavobacteriales</taxon>
        <taxon>Flavobacteriaceae</taxon>
    </lineage>
</organism>
<keyword evidence="4" id="KW-1185">Reference proteome</keyword>
<dbReference type="CDD" id="cd03801">
    <property type="entry name" value="GT4_PimA-like"/>
    <property type="match status" value="1"/>
</dbReference>
<dbReference type="InterPro" id="IPR001296">
    <property type="entry name" value="Glyco_trans_1"/>
</dbReference>
<dbReference type="Gene3D" id="3.40.50.2000">
    <property type="entry name" value="Glycogen Phosphorylase B"/>
    <property type="match status" value="2"/>
</dbReference>
<feature type="domain" description="Glycosyl transferase family 1" evidence="1">
    <location>
        <begin position="180"/>
        <end position="333"/>
    </location>
</feature>
<dbReference type="RefSeq" id="WP_188230892.1">
    <property type="nucleotide sequence ID" value="NZ_JACVXB010000006.1"/>
</dbReference>
<sequence length="358" mass="40709">MRVLQLIDSLQPGGAERVAVNIANALSLRIEGSYLCASRKEGGLKESLHDDVGYLFVDKRMTLDVWAVLRLYRFVKRENISIIHAHSSSFFIATLLKLLNHNLKIVWHDHYGHSEFLEERSIKVLKPCSRFFNLIFSVNKSLTHWAKENLKTNQVEYLPNFVVKESTSHNIIALKGQVGKRIVCLANFRPQKNHVNLLKAFKLVVDNHPDWTLHLIGQDQYDAYSDEIKKFISRENLAEQVFIYGSLSQVESVLKQCEIGVLSSNSEGLPLSLLEYGLYELAVVTTNVGECAEVVKNDSCGFVVPSNDHESLFEAISNYIKDEALRRSFGLALKKRVDLLYSESTVVNNIIKHYSNLQ</sequence>
<dbReference type="Proteomes" id="UP000600588">
    <property type="component" value="Unassembled WGS sequence"/>
</dbReference>
<accession>A0A8J6QBR3</accession>
<dbReference type="PANTHER" id="PTHR12526">
    <property type="entry name" value="GLYCOSYLTRANSFERASE"/>
    <property type="match status" value="1"/>
</dbReference>
<dbReference type="Pfam" id="PF00534">
    <property type="entry name" value="Glycos_transf_1"/>
    <property type="match status" value="1"/>
</dbReference>
<comment type="caution">
    <text evidence="3">The sequence shown here is derived from an EMBL/GenBank/DDBJ whole genome shotgun (WGS) entry which is preliminary data.</text>
</comment>
<name>A0A8J6QBR3_9FLAO</name>
<proteinExistence type="predicted"/>
<gene>
    <name evidence="3" type="ORF">ICJ83_13285</name>
</gene>
<dbReference type="InterPro" id="IPR028098">
    <property type="entry name" value="Glyco_trans_4-like_N"/>
</dbReference>
<evidence type="ECO:0000313" key="3">
    <source>
        <dbReference type="EMBL" id="MBD0833106.1"/>
    </source>
</evidence>
<dbReference type="EMBL" id="JACVXB010000006">
    <property type="protein sequence ID" value="MBD0833106.1"/>
    <property type="molecule type" value="Genomic_DNA"/>
</dbReference>